<proteinExistence type="predicted"/>
<keyword evidence="1" id="KW-0378">Hydrolase</keyword>
<evidence type="ECO:0000313" key="1">
    <source>
        <dbReference type="EMBL" id="MDX7989531.1"/>
    </source>
</evidence>
<accession>A0ABU4SFN1</accession>
<dbReference type="EMBL" id="VCDN01000247">
    <property type="protein sequence ID" value="MDX7989531.1"/>
    <property type="molecule type" value="Genomic_DNA"/>
</dbReference>
<keyword evidence="1" id="KW-0067">ATP-binding</keyword>
<organism evidence="1 2">
    <name type="scientific">Xenorhabdus santafensis</name>
    <dbReference type="NCBI Taxonomy" id="2582833"/>
    <lineage>
        <taxon>Bacteria</taxon>
        <taxon>Pseudomonadati</taxon>
        <taxon>Pseudomonadota</taxon>
        <taxon>Gammaproteobacteria</taxon>
        <taxon>Enterobacterales</taxon>
        <taxon>Morganellaceae</taxon>
        <taxon>Xenorhabdus</taxon>
    </lineage>
</organism>
<evidence type="ECO:0000313" key="2">
    <source>
        <dbReference type="Proteomes" id="UP001271890"/>
    </source>
</evidence>
<dbReference type="RefSeq" id="WP_319931891.1">
    <property type="nucleotide sequence ID" value="NZ_VCDN01000247.1"/>
</dbReference>
<keyword evidence="2" id="KW-1185">Reference proteome</keyword>
<keyword evidence="1" id="KW-0347">Helicase</keyword>
<sequence>MALDIAKCGRRTIALREKATGDVMIRRMSCNQLSCPVCGPVIAARLQLRIKYFSQHERLFFFNTITSKSGLDDLEKIFTKIRRELSVHFTIDGYMKKKKVSHEKALKWYEKKKKKMIDFDVDVELAIYSRKNAIIEVANSKKVYYKRLNVKQKIEFHKKYNHLVDELFPS</sequence>
<dbReference type="GO" id="GO:0004386">
    <property type="term" value="F:helicase activity"/>
    <property type="evidence" value="ECO:0007669"/>
    <property type="project" value="UniProtKB-KW"/>
</dbReference>
<dbReference type="Proteomes" id="UP001271890">
    <property type="component" value="Unassembled WGS sequence"/>
</dbReference>
<name>A0ABU4SFN1_9GAMM</name>
<gene>
    <name evidence="1" type="ORF">FE392_19980</name>
</gene>
<keyword evidence="1" id="KW-0547">Nucleotide-binding</keyword>
<feature type="non-terminal residue" evidence="1">
    <location>
        <position position="170"/>
    </location>
</feature>
<comment type="caution">
    <text evidence="1">The sequence shown here is derived from an EMBL/GenBank/DDBJ whole genome shotgun (WGS) entry which is preliminary data.</text>
</comment>
<reference evidence="2" key="1">
    <citation type="journal article" date="2024" name="Toxins">
        <title>Genome Sequence Analysis of Native Xenorhabdus Strains Isolated from Entomopathogenic Nematodes in Argentina.</title>
        <authorList>
            <person name="Palma L."/>
            <person name="Frizzo L."/>
            <person name="Kaiser S."/>
            <person name="Berry C."/>
            <person name="Caballero P."/>
            <person name="Bode H.B."/>
            <person name="Del Valle E.E."/>
        </authorList>
    </citation>
    <scope>NUCLEOTIDE SEQUENCE [LARGE SCALE GENOMIC DNA]</scope>
    <source>
        <strain evidence="2">12</strain>
    </source>
</reference>
<protein>
    <submittedName>
        <fullName evidence="1">Helicase</fullName>
    </submittedName>
</protein>